<evidence type="ECO:0000313" key="2">
    <source>
        <dbReference type="Proteomes" id="UP000283709"/>
    </source>
</evidence>
<dbReference type="Proteomes" id="UP000283709">
    <property type="component" value="Unassembled WGS sequence"/>
</dbReference>
<evidence type="ECO:0000313" key="1">
    <source>
        <dbReference type="EMBL" id="RKF49140.1"/>
    </source>
</evidence>
<comment type="caution">
    <text evidence="1">The sequence shown here is derived from an EMBL/GenBank/DDBJ whole genome shotgun (WGS) entry which is preliminary data.</text>
</comment>
<proteinExistence type="predicted"/>
<gene>
    <name evidence="1" type="ORF">BCY88_18665</name>
</gene>
<organism evidence="1 2">
    <name type="scientific">Paraburkholderia fungorum</name>
    <dbReference type="NCBI Taxonomy" id="134537"/>
    <lineage>
        <taxon>Bacteria</taxon>
        <taxon>Pseudomonadati</taxon>
        <taxon>Pseudomonadota</taxon>
        <taxon>Betaproteobacteria</taxon>
        <taxon>Burkholderiales</taxon>
        <taxon>Burkholderiaceae</taxon>
        <taxon>Paraburkholderia</taxon>
    </lineage>
</organism>
<accession>A0A3R7E922</accession>
<protein>
    <submittedName>
        <fullName evidence="1">Uncharacterized protein</fullName>
    </submittedName>
</protein>
<name>A0A3R7E922_9BURK</name>
<reference evidence="1 2" key="1">
    <citation type="submission" date="2016-07" db="EMBL/GenBank/DDBJ databases">
        <title>Genome analysis of Burkholderia fungorum ES3-20.</title>
        <authorList>
            <person name="Xu D."/>
            <person name="Yao R."/>
            <person name="Zheng S."/>
        </authorList>
    </citation>
    <scope>NUCLEOTIDE SEQUENCE [LARGE SCALE GENOMIC DNA]</scope>
    <source>
        <strain evidence="1 2">ES3-20</strain>
    </source>
</reference>
<sequence>MFRFGTLQCFGLAVNRAPRIVHLNFTRDLRMLTATPIFQLQGAAIGFHRAGHAGLQNKRPCRRNLQGRFFYAAM</sequence>
<dbReference type="EMBL" id="MCAS01000005">
    <property type="protein sequence ID" value="RKF49140.1"/>
    <property type="molecule type" value="Genomic_DNA"/>
</dbReference>
<dbReference type="AlphaFoldDB" id="A0A3R7E922"/>